<dbReference type="GO" id="GO:0006351">
    <property type="term" value="P:DNA-templated transcription"/>
    <property type="evidence" value="ECO:0007669"/>
    <property type="project" value="InterPro"/>
</dbReference>
<dbReference type="PROSITE" id="PS50048">
    <property type="entry name" value="ZN2_CY6_FUNGAL_2"/>
    <property type="match status" value="1"/>
</dbReference>
<feature type="domain" description="Zn(2)-C6 fungal-type" evidence="7">
    <location>
        <begin position="15"/>
        <end position="44"/>
    </location>
</feature>
<sequence>MPVYPIRRRPRECKTCHQCRASKVRCDRSVPCSNCIKRGFNCTYGRPPPALVPRRPPIAPENFAVPATPGNAPQIYLPSTLSTSSHDALYSADPGMDDPSSDTVSISPGEWEELNTKMQEMAHVLESMKSIVQAHSHPLQPPQPRKPIDHPPDASEVGGGSPSQRNSSIYGSTTLKTGSVHIGNRSALHDILDKTKSAAGPAQALPRDDLLGQLALENDNSGYPFVDLWSSDPLTFNIGGVCDVLPDDDQCFKLFSYYKHIAAVLYPVLSDVDQFESDLKQLLEGRQRAGGVYEPDSNGLLKPFGMSIGFLSLCFAVLASGCQLSDLPGIQREMTSWIYVSCSYQCLRMLNYVSQPSVEVIQILLIISSVLSYNMNAGASYTLLGMTERLCMVLGLHAEAPGYPPVLQEARRRVWWAMAFQNSHFSLAYDRPSITMISQPDIPYHRKSMPGHRSYFETLARILGVVLETLRVLMIEKHSHLQPREIFVYVKRIRSIFAEAAPHLRFRERCISLADSIEWAELKLHSSYYISLLCRVSLDPDASIADQERENLRHECLANLVNLIEAFIELHTISPYASRTWISVQRTIASAFLLIANTNDKVWPRSRDLLRRLERVLADHVYADGTVNPTTRTDTAKHLSSSLEALRAVNSAFDSGKNQRDEQGTPLKGESATPSVPPDTSFLPSPAFANLAASMPPYGGAYGVPLEDGHLDNILNQVSDVMLFPSMNIGNS</sequence>
<dbReference type="SUPFAM" id="SSF57701">
    <property type="entry name" value="Zn2/Cys6 DNA-binding domain"/>
    <property type="match status" value="1"/>
</dbReference>
<keyword evidence="4" id="KW-0804">Transcription</keyword>
<evidence type="ECO:0000256" key="3">
    <source>
        <dbReference type="ARBA" id="ARBA00023125"/>
    </source>
</evidence>
<dbReference type="SMART" id="SM00066">
    <property type="entry name" value="GAL4"/>
    <property type="match status" value="1"/>
</dbReference>
<keyword evidence="3" id="KW-0238">DNA-binding</keyword>
<keyword evidence="2" id="KW-0805">Transcription regulation</keyword>
<evidence type="ECO:0000256" key="2">
    <source>
        <dbReference type="ARBA" id="ARBA00023015"/>
    </source>
</evidence>
<dbReference type="RefSeq" id="XP_040702591.1">
    <property type="nucleotide sequence ID" value="XM_040842082.1"/>
</dbReference>
<dbReference type="InterPro" id="IPR001138">
    <property type="entry name" value="Zn2Cys6_DnaBD"/>
</dbReference>
<evidence type="ECO:0000256" key="6">
    <source>
        <dbReference type="SAM" id="MobiDB-lite"/>
    </source>
</evidence>
<dbReference type="InterPro" id="IPR004507">
    <property type="entry name" value="UbiX-like"/>
</dbReference>
<evidence type="ECO:0000259" key="7">
    <source>
        <dbReference type="PROSITE" id="PS50048"/>
    </source>
</evidence>
<dbReference type="OrthoDB" id="1747771at2759"/>
<dbReference type="GO" id="GO:0016831">
    <property type="term" value="F:carboxy-lyase activity"/>
    <property type="evidence" value="ECO:0007669"/>
    <property type="project" value="TreeGrafter"/>
</dbReference>
<dbReference type="PANTHER" id="PTHR43374">
    <property type="entry name" value="FLAVIN PRENYLTRANSFERASE"/>
    <property type="match status" value="1"/>
</dbReference>
<dbReference type="Pfam" id="PF04082">
    <property type="entry name" value="Fungal_trans"/>
    <property type="match status" value="1"/>
</dbReference>
<dbReference type="EMBL" id="KV878586">
    <property type="protein sequence ID" value="OJJ58785.1"/>
    <property type="molecule type" value="Genomic_DNA"/>
</dbReference>
<name>A0A1L9THC1_9EURO</name>
<keyword evidence="5" id="KW-0539">Nucleus</keyword>
<dbReference type="CDD" id="cd00067">
    <property type="entry name" value="GAL4"/>
    <property type="match status" value="1"/>
</dbReference>
<evidence type="ECO:0000256" key="1">
    <source>
        <dbReference type="ARBA" id="ARBA00022723"/>
    </source>
</evidence>
<dbReference type="AlphaFoldDB" id="A0A1L9THC1"/>
<accession>A0A1L9THC1</accession>
<feature type="compositionally biased region" description="Polar residues" evidence="6">
    <location>
        <begin position="162"/>
        <end position="171"/>
    </location>
</feature>
<dbReference type="InterPro" id="IPR036864">
    <property type="entry name" value="Zn2-C6_fun-type_DNA-bd_sf"/>
</dbReference>
<evidence type="ECO:0000313" key="8">
    <source>
        <dbReference type="EMBL" id="OJJ58785.1"/>
    </source>
</evidence>
<dbReference type="Proteomes" id="UP000184356">
    <property type="component" value="Unassembled WGS sequence"/>
</dbReference>
<evidence type="ECO:0000256" key="5">
    <source>
        <dbReference type="ARBA" id="ARBA00023242"/>
    </source>
</evidence>
<dbReference type="CDD" id="cd12148">
    <property type="entry name" value="fungal_TF_MHR"/>
    <property type="match status" value="1"/>
</dbReference>
<dbReference type="GeneID" id="63758155"/>
<dbReference type="Pfam" id="PF00172">
    <property type="entry name" value="Zn_clus"/>
    <property type="match status" value="1"/>
</dbReference>
<dbReference type="Gene3D" id="4.10.240.10">
    <property type="entry name" value="Zn(2)-C6 fungal-type DNA-binding domain"/>
    <property type="match status" value="1"/>
</dbReference>
<reference evidence="9" key="1">
    <citation type="journal article" date="2017" name="Genome Biol.">
        <title>Comparative genomics reveals high biological diversity and specific adaptations in the industrially and medically important fungal genus Aspergillus.</title>
        <authorList>
            <person name="de Vries R.P."/>
            <person name="Riley R."/>
            <person name="Wiebenga A."/>
            <person name="Aguilar-Osorio G."/>
            <person name="Amillis S."/>
            <person name="Uchima C.A."/>
            <person name="Anderluh G."/>
            <person name="Asadollahi M."/>
            <person name="Askin M."/>
            <person name="Barry K."/>
            <person name="Battaglia E."/>
            <person name="Bayram O."/>
            <person name="Benocci T."/>
            <person name="Braus-Stromeyer S.A."/>
            <person name="Caldana C."/>
            <person name="Canovas D."/>
            <person name="Cerqueira G.C."/>
            <person name="Chen F."/>
            <person name="Chen W."/>
            <person name="Choi C."/>
            <person name="Clum A."/>
            <person name="Dos Santos R.A."/>
            <person name="Damasio A.R."/>
            <person name="Diallinas G."/>
            <person name="Emri T."/>
            <person name="Fekete E."/>
            <person name="Flipphi M."/>
            <person name="Freyberg S."/>
            <person name="Gallo A."/>
            <person name="Gournas C."/>
            <person name="Habgood R."/>
            <person name="Hainaut M."/>
            <person name="Harispe M.L."/>
            <person name="Henrissat B."/>
            <person name="Hilden K.S."/>
            <person name="Hope R."/>
            <person name="Hossain A."/>
            <person name="Karabika E."/>
            <person name="Karaffa L."/>
            <person name="Karanyi Z."/>
            <person name="Krasevec N."/>
            <person name="Kuo A."/>
            <person name="Kusch H."/>
            <person name="LaButti K."/>
            <person name="Lagendijk E.L."/>
            <person name="Lapidus A."/>
            <person name="Levasseur A."/>
            <person name="Lindquist E."/>
            <person name="Lipzen A."/>
            <person name="Logrieco A.F."/>
            <person name="MacCabe A."/>
            <person name="Maekelae M.R."/>
            <person name="Malavazi I."/>
            <person name="Melin P."/>
            <person name="Meyer V."/>
            <person name="Mielnichuk N."/>
            <person name="Miskei M."/>
            <person name="Molnar A.P."/>
            <person name="Mule G."/>
            <person name="Ngan C.Y."/>
            <person name="Orejas M."/>
            <person name="Orosz E."/>
            <person name="Ouedraogo J.P."/>
            <person name="Overkamp K.M."/>
            <person name="Park H.-S."/>
            <person name="Perrone G."/>
            <person name="Piumi F."/>
            <person name="Punt P.J."/>
            <person name="Ram A.F."/>
            <person name="Ramon A."/>
            <person name="Rauscher S."/>
            <person name="Record E."/>
            <person name="Riano-Pachon D.M."/>
            <person name="Robert V."/>
            <person name="Roehrig J."/>
            <person name="Ruller R."/>
            <person name="Salamov A."/>
            <person name="Salih N.S."/>
            <person name="Samson R.A."/>
            <person name="Sandor E."/>
            <person name="Sanguinetti M."/>
            <person name="Schuetze T."/>
            <person name="Sepcic K."/>
            <person name="Shelest E."/>
            <person name="Sherlock G."/>
            <person name="Sophianopoulou V."/>
            <person name="Squina F.M."/>
            <person name="Sun H."/>
            <person name="Susca A."/>
            <person name="Todd R.B."/>
            <person name="Tsang A."/>
            <person name="Unkles S.E."/>
            <person name="van de Wiele N."/>
            <person name="van Rossen-Uffink D."/>
            <person name="Oliveira J.V."/>
            <person name="Vesth T.C."/>
            <person name="Visser J."/>
            <person name="Yu J.-H."/>
            <person name="Zhou M."/>
            <person name="Andersen M.R."/>
            <person name="Archer D.B."/>
            <person name="Baker S.E."/>
            <person name="Benoit I."/>
            <person name="Brakhage A.A."/>
            <person name="Braus G.H."/>
            <person name="Fischer R."/>
            <person name="Frisvad J.C."/>
            <person name="Goldman G.H."/>
            <person name="Houbraken J."/>
            <person name="Oakley B."/>
            <person name="Pocsi I."/>
            <person name="Scazzocchio C."/>
            <person name="Seiboth B."/>
            <person name="vanKuyk P.A."/>
            <person name="Wortman J."/>
            <person name="Dyer P.S."/>
            <person name="Grigoriev I.V."/>
        </authorList>
    </citation>
    <scope>NUCLEOTIDE SEQUENCE [LARGE SCALE GENOMIC DNA]</scope>
    <source>
        <strain evidence="9">CBS 593.65</strain>
    </source>
</reference>
<dbReference type="PANTHER" id="PTHR43374:SF1">
    <property type="entry name" value="FLAVIN PRENYLTRANSFERASE PAD1, MITOCHONDRIAL"/>
    <property type="match status" value="1"/>
</dbReference>
<dbReference type="STRING" id="1036612.A0A1L9THC1"/>
<organism evidence="8 9">
    <name type="scientific">Aspergillus sydowii CBS 593.65</name>
    <dbReference type="NCBI Taxonomy" id="1036612"/>
    <lineage>
        <taxon>Eukaryota</taxon>
        <taxon>Fungi</taxon>
        <taxon>Dikarya</taxon>
        <taxon>Ascomycota</taxon>
        <taxon>Pezizomycotina</taxon>
        <taxon>Eurotiomycetes</taxon>
        <taxon>Eurotiomycetidae</taxon>
        <taxon>Eurotiales</taxon>
        <taxon>Aspergillaceae</taxon>
        <taxon>Aspergillus</taxon>
        <taxon>Aspergillus subgen. Nidulantes</taxon>
    </lineage>
</organism>
<evidence type="ECO:0000313" key="9">
    <source>
        <dbReference type="Proteomes" id="UP000184356"/>
    </source>
</evidence>
<feature type="region of interest" description="Disordered" evidence="6">
    <location>
        <begin position="652"/>
        <end position="681"/>
    </location>
</feature>
<dbReference type="GO" id="GO:0003677">
    <property type="term" value="F:DNA binding"/>
    <property type="evidence" value="ECO:0007669"/>
    <property type="project" value="UniProtKB-KW"/>
</dbReference>
<dbReference type="GO" id="GO:0000981">
    <property type="term" value="F:DNA-binding transcription factor activity, RNA polymerase II-specific"/>
    <property type="evidence" value="ECO:0007669"/>
    <property type="project" value="InterPro"/>
</dbReference>
<protein>
    <recommendedName>
        <fullName evidence="7">Zn(2)-C6 fungal-type domain-containing protein</fullName>
    </recommendedName>
</protein>
<dbReference type="InterPro" id="IPR007219">
    <property type="entry name" value="XnlR_reg_dom"/>
</dbReference>
<dbReference type="VEuPathDB" id="FungiDB:ASPSYDRAFT_151222"/>
<proteinExistence type="predicted"/>
<dbReference type="PROSITE" id="PS00463">
    <property type="entry name" value="ZN2_CY6_FUNGAL_1"/>
    <property type="match status" value="1"/>
</dbReference>
<keyword evidence="1" id="KW-0479">Metal-binding</keyword>
<evidence type="ECO:0000256" key="4">
    <source>
        <dbReference type="ARBA" id="ARBA00023163"/>
    </source>
</evidence>
<dbReference type="GO" id="GO:0008270">
    <property type="term" value="F:zinc ion binding"/>
    <property type="evidence" value="ECO:0007669"/>
    <property type="project" value="InterPro"/>
</dbReference>
<keyword evidence="9" id="KW-1185">Reference proteome</keyword>
<feature type="region of interest" description="Disordered" evidence="6">
    <location>
        <begin position="134"/>
        <end position="171"/>
    </location>
</feature>
<gene>
    <name evidence="8" type="ORF">ASPSYDRAFT_151222</name>
</gene>